<comment type="subunit">
    <text evidence="4">Homodimer.</text>
</comment>
<keyword evidence="8" id="KW-1185">Reference proteome</keyword>
<dbReference type="InterPro" id="IPR020103">
    <property type="entry name" value="PsdUridine_synth_cat_dom_sf"/>
</dbReference>
<dbReference type="Gene3D" id="3.30.70.580">
    <property type="entry name" value="Pseudouridine synthase I, catalytic domain, N-terminal subdomain"/>
    <property type="match status" value="1"/>
</dbReference>
<evidence type="ECO:0000313" key="8">
    <source>
        <dbReference type="Proteomes" id="UP000628463"/>
    </source>
</evidence>
<dbReference type="NCBIfam" id="TIGR00071">
    <property type="entry name" value="hisT_truA"/>
    <property type="match status" value="1"/>
</dbReference>
<feature type="binding site" evidence="4">
    <location>
        <position position="112"/>
    </location>
    <ligand>
        <name>substrate</name>
    </ligand>
</feature>
<dbReference type="HAMAP" id="MF_00171">
    <property type="entry name" value="TruA"/>
    <property type="match status" value="1"/>
</dbReference>
<reference evidence="7 8" key="1">
    <citation type="submission" date="2020-08" db="EMBL/GenBank/DDBJ databases">
        <title>Genome public.</title>
        <authorList>
            <person name="Liu C."/>
            <person name="Sun Q."/>
        </authorList>
    </citation>
    <scope>NUCLEOTIDE SEQUENCE [LARGE SCALE GENOMIC DNA]</scope>
    <source>
        <strain evidence="7 8">NSJ-43</strain>
    </source>
</reference>
<dbReference type="PANTHER" id="PTHR11142:SF0">
    <property type="entry name" value="TRNA PSEUDOURIDINE SYNTHASE-LIKE 1"/>
    <property type="match status" value="1"/>
</dbReference>
<dbReference type="CDD" id="cd02570">
    <property type="entry name" value="PseudoU_synth_EcTruA"/>
    <property type="match status" value="1"/>
</dbReference>
<dbReference type="GO" id="GO:0160147">
    <property type="term" value="F:tRNA pseudouridine(38-40) synthase activity"/>
    <property type="evidence" value="ECO:0007669"/>
    <property type="project" value="UniProtKB-EC"/>
</dbReference>
<comment type="catalytic activity">
    <reaction evidence="4 5">
        <text>uridine(38/39/40) in tRNA = pseudouridine(38/39/40) in tRNA</text>
        <dbReference type="Rhea" id="RHEA:22376"/>
        <dbReference type="Rhea" id="RHEA-COMP:10085"/>
        <dbReference type="Rhea" id="RHEA-COMP:10087"/>
        <dbReference type="ChEBI" id="CHEBI:65314"/>
        <dbReference type="ChEBI" id="CHEBI:65315"/>
        <dbReference type="EC" id="5.4.99.12"/>
    </reaction>
</comment>
<evidence type="ECO:0000256" key="4">
    <source>
        <dbReference type="HAMAP-Rule" id="MF_00171"/>
    </source>
</evidence>
<evidence type="ECO:0000256" key="1">
    <source>
        <dbReference type="ARBA" id="ARBA00009375"/>
    </source>
</evidence>
<evidence type="ECO:0000313" key="7">
    <source>
        <dbReference type="EMBL" id="MBC5680908.1"/>
    </source>
</evidence>
<dbReference type="EMBL" id="JACOPD010000005">
    <property type="protein sequence ID" value="MBC5680908.1"/>
    <property type="molecule type" value="Genomic_DNA"/>
</dbReference>
<dbReference type="EC" id="5.4.99.12" evidence="4"/>
<comment type="caution">
    <text evidence="4">Lacks conserved residue(s) required for the propagation of feature annotation.</text>
</comment>
<evidence type="ECO:0000256" key="2">
    <source>
        <dbReference type="ARBA" id="ARBA00022694"/>
    </source>
</evidence>
<evidence type="ECO:0000259" key="6">
    <source>
        <dbReference type="Pfam" id="PF01416"/>
    </source>
</evidence>
<accession>A0ABR7G0E0</accession>
<comment type="similarity">
    <text evidence="1 4 5">Belongs to the tRNA pseudouridine synthase TruA family.</text>
</comment>
<evidence type="ECO:0000256" key="3">
    <source>
        <dbReference type="ARBA" id="ARBA00023235"/>
    </source>
</evidence>
<dbReference type="PANTHER" id="PTHR11142">
    <property type="entry name" value="PSEUDOURIDYLATE SYNTHASE"/>
    <property type="match status" value="1"/>
</dbReference>
<dbReference type="Proteomes" id="UP000628463">
    <property type="component" value="Unassembled WGS sequence"/>
</dbReference>
<name>A0ABR7G0E0_9FIRM</name>
<dbReference type="InterPro" id="IPR020094">
    <property type="entry name" value="TruA/RsuA/RluB/E/F_N"/>
</dbReference>
<protein>
    <recommendedName>
        <fullName evidence="4">tRNA pseudouridine synthase A</fullName>
        <ecNumber evidence="4">5.4.99.12</ecNumber>
    </recommendedName>
    <alternativeName>
        <fullName evidence="4">tRNA pseudouridine(38-40) synthase</fullName>
    </alternativeName>
    <alternativeName>
        <fullName evidence="4">tRNA pseudouridylate synthase I</fullName>
    </alternativeName>
    <alternativeName>
        <fullName evidence="4">tRNA-uridine isomerase I</fullName>
    </alternativeName>
</protein>
<dbReference type="Gene3D" id="3.30.70.660">
    <property type="entry name" value="Pseudouridine synthase I, catalytic domain, C-terminal subdomain"/>
    <property type="match status" value="1"/>
</dbReference>
<dbReference type="InterPro" id="IPR001406">
    <property type="entry name" value="PsdUridine_synth_TruA"/>
</dbReference>
<gene>
    <name evidence="4 7" type="primary">truA</name>
    <name evidence="7" type="ORF">H8S01_08045</name>
</gene>
<dbReference type="RefSeq" id="WP_186836858.1">
    <property type="nucleotide sequence ID" value="NZ_JACOPD010000005.1"/>
</dbReference>
<dbReference type="InterPro" id="IPR020095">
    <property type="entry name" value="PsdUridine_synth_TruA_C"/>
</dbReference>
<organism evidence="7 8">
    <name type="scientific">Lachnospira hominis</name>
    <name type="common">ex Liu et al. 2021</name>
    <dbReference type="NCBI Taxonomy" id="2763051"/>
    <lineage>
        <taxon>Bacteria</taxon>
        <taxon>Bacillati</taxon>
        <taxon>Bacillota</taxon>
        <taxon>Clostridia</taxon>
        <taxon>Lachnospirales</taxon>
        <taxon>Lachnospiraceae</taxon>
        <taxon>Lachnospira</taxon>
    </lineage>
</organism>
<evidence type="ECO:0000256" key="5">
    <source>
        <dbReference type="RuleBase" id="RU003792"/>
    </source>
</evidence>
<keyword evidence="3 4" id="KW-0413">Isomerase</keyword>
<feature type="active site" description="Nucleophile" evidence="4">
    <location>
        <position position="54"/>
    </location>
</feature>
<keyword evidence="2 4" id="KW-0819">tRNA processing</keyword>
<dbReference type="PIRSF" id="PIRSF001430">
    <property type="entry name" value="tRNA_psdUrid_synth"/>
    <property type="match status" value="1"/>
</dbReference>
<dbReference type="InterPro" id="IPR020097">
    <property type="entry name" value="PsdUridine_synth_TruA_a/b_dom"/>
</dbReference>
<sequence length="265" mass="30227">MFHYMITVSYDGSSFNGWQLQPDNPLITIQGLLNYELSKFTGEDINIRASGRTDSGVHATCQTADFFCNKNLDLKNFPKEINRKLCDSVRITSICRVRDDFHSRKSALSKTYSYFVSLSDKPDVFYHRFVYTPCMPPLNIKPSMCSSPDIEFMKKCSRIFIGTHDFSAFTTDKSPDKSHVRTISDINISIIENTDIMRIDFTGDGFLYNMVRIIAGTLLQAGYGQFTYDDIKQAMESRIRSNAGVTLPSNALFLTDVEYDNNFFI</sequence>
<dbReference type="Pfam" id="PF01416">
    <property type="entry name" value="PseudoU_synth_1"/>
    <property type="match status" value="2"/>
</dbReference>
<feature type="domain" description="Pseudouridine synthase I TruA alpha/beta" evidence="6">
    <location>
        <begin position="159"/>
        <end position="260"/>
    </location>
</feature>
<comment type="function">
    <text evidence="4">Formation of pseudouridine at positions 38, 39 and 40 in the anticodon stem and loop of transfer RNAs.</text>
</comment>
<feature type="domain" description="Pseudouridine synthase I TruA alpha/beta" evidence="6">
    <location>
        <begin position="8"/>
        <end position="102"/>
    </location>
</feature>
<dbReference type="SUPFAM" id="SSF55120">
    <property type="entry name" value="Pseudouridine synthase"/>
    <property type="match status" value="1"/>
</dbReference>
<comment type="caution">
    <text evidence="7">The sequence shown here is derived from an EMBL/GenBank/DDBJ whole genome shotgun (WGS) entry which is preliminary data.</text>
</comment>
<proteinExistence type="inferred from homology"/>